<dbReference type="InterPro" id="IPR007197">
    <property type="entry name" value="rSAM"/>
</dbReference>
<evidence type="ECO:0000259" key="4">
    <source>
        <dbReference type="Pfam" id="PF04055"/>
    </source>
</evidence>
<reference evidence="5 6" key="1">
    <citation type="submission" date="2017-05" db="EMBL/GenBank/DDBJ databases">
        <title>The draft genome of the hyperthermophilic archaeon 'Pyrodictium delaneyi strain Hulk', an iron and nitrate reducer, reveals the capacity for sulfate reduction.</title>
        <authorList>
            <person name="Demey L.M."/>
            <person name="Miller C."/>
            <person name="Manzella M."/>
            <person name="Reguera G."/>
            <person name="Kashefi K."/>
        </authorList>
    </citation>
    <scope>NUCLEOTIDE SEQUENCE [LARGE SCALE GENOMIC DNA]</scope>
    <source>
        <strain evidence="5 6">Hulk</strain>
    </source>
</reference>
<dbReference type="SFLD" id="SFLDG01084">
    <property type="entry name" value="Uncharacterised_Radical_SAM_Su"/>
    <property type="match status" value="1"/>
</dbReference>
<dbReference type="CDD" id="cd01335">
    <property type="entry name" value="Radical_SAM"/>
    <property type="match status" value="1"/>
</dbReference>
<dbReference type="InterPro" id="IPR058240">
    <property type="entry name" value="rSAM_sf"/>
</dbReference>
<feature type="domain" description="Radical SAM core" evidence="4">
    <location>
        <begin position="53"/>
        <end position="221"/>
    </location>
</feature>
<accession>A0A211YLB0</accession>
<dbReference type="GO" id="GO:0003824">
    <property type="term" value="F:catalytic activity"/>
    <property type="evidence" value="ECO:0007669"/>
    <property type="project" value="InterPro"/>
</dbReference>
<gene>
    <name evidence="5" type="ORF">Pdsh_10195</name>
</gene>
<evidence type="ECO:0000256" key="1">
    <source>
        <dbReference type="ARBA" id="ARBA00022723"/>
    </source>
</evidence>
<evidence type="ECO:0000256" key="2">
    <source>
        <dbReference type="ARBA" id="ARBA00023004"/>
    </source>
</evidence>
<proteinExistence type="predicted"/>
<dbReference type="InterPro" id="IPR040086">
    <property type="entry name" value="MJ0683-like"/>
</dbReference>
<evidence type="ECO:0000313" key="5">
    <source>
        <dbReference type="EMBL" id="OWJ53800.1"/>
    </source>
</evidence>
<dbReference type="Proteomes" id="UP000196694">
    <property type="component" value="Unassembled WGS sequence"/>
</dbReference>
<keyword evidence="2" id="KW-0408">Iron</keyword>
<dbReference type="PANTHER" id="PTHR43432:SF4">
    <property type="entry name" value="RADICAL SAM CORE DOMAIN-CONTAINING PROTEIN"/>
    <property type="match status" value="1"/>
</dbReference>
<dbReference type="Gene3D" id="3.80.30.30">
    <property type="match status" value="1"/>
</dbReference>
<dbReference type="GO" id="GO:0051536">
    <property type="term" value="F:iron-sulfur cluster binding"/>
    <property type="evidence" value="ECO:0007669"/>
    <property type="project" value="UniProtKB-KW"/>
</dbReference>
<keyword evidence="3" id="KW-0411">Iron-sulfur</keyword>
<dbReference type="GO" id="GO:0046872">
    <property type="term" value="F:metal ion binding"/>
    <property type="evidence" value="ECO:0007669"/>
    <property type="project" value="UniProtKB-KW"/>
</dbReference>
<protein>
    <submittedName>
        <fullName evidence="5">Radical SAM protein</fullName>
    </submittedName>
</protein>
<dbReference type="PANTHER" id="PTHR43432">
    <property type="entry name" value="SLR0285 PROTEIN"/>
    <property type="match status" value="1"/>
</dbReference>
<keyword evidence="6" id="KW-1185">Reference proteome</keyword>
<name>A0A211YLB0_9CREN</name>
<organism evidence="5 6">
    <name type="scientific">Pyrodictium delaneyi</name>
    <dbReference type="NCBI Taxonomy" id="1273541"/>
    <lineage>
        <taxon>Archaea</taxon>
        <taxon>Thermoproteota</taxon>
        <taxon>Thermoprotei</taxon>
        <taxon>Desulfurococcales</taxon>
        <taxon>Pyrodictiaceae</taxon>
        <taxon>Pyrodictium</taxon>
    </lineage>
</organism>
<dbReference type="AlphaFoldDB" id="A0A211YLB0"/>
<comment type="caution">
    <text evidence="5">The sequence shown here is derived from an EMBL/GenBank/DDBJ whole genome shotgun (WGS) entry which is preliminary data.</text>
</comment>
<dbReference type="SUPFAM" id="SSF102114">
    <property type="entry name" value="Radical SAM enzymes"/>
    <property type="match status" value="1"/>
</dbReference>
<dbReference type="EMBL" id="NCQP01000009">
    <property type="protein sequence ID" value="OWJ53800.1"/>
    <property type="molecule type" value="Genomic_DNA"/>
</dbReference>
<sequence length="412" mass="46549">MHREPAPVSPAYRKPYLLYKRCDGVPYVVEWMELGIKPSSYISSLCYSVLRLEPFTGCSFGCTYCYARWYRGAGPPWAKPWLPRVFEKIARRMQELPRPVFRLATLSDPLQQRGGAVPGVVKALLRTALRYRVPLVLNTRGDVAGDPEVFALLLSLAEHRLVLVQVTLGLPEGPAQLLEPGAPPPSRRLDSIEALARHGVPVVVRVQPLVPGLEEWHLRAATEALERGARGLIAEPLRETQRGLEALYKLLGAGVPSAGWEGYQLGEEPGREPLLHPGPAWRERMHMALEALAQRYGAVYAPCKDALLPRLAHWYRPGRSCCLEWLAVEEPVLVRPTLHEYVYWLEQGGDGSWQGFNGYICSLPVFEPFCSMLDYYPSPVRKALRAHHRRLQRLVENRSKLEALLSKTTMWR</sequence>
<evidence type="ECO:0000256" key="3">
    <source>
        <dbReference type="ARBA" id="ARBA00023014"/>
    </source>
</evidence>
<evidence type="ECO:0000313" key="6">
    <source>
        <dbReference type="Proteomes" id="UP000196694"/>
    </source>
</evidence>
<keyword evidence="1" id="KW-0479">Metal-binding</keyword>
<dbReference type="Pfam" id="PF04055">
    <property type="entry name" value="Radical_SAM"/>
    <property type="match status" value="1"/>
</dbReference>
<dbReference type="SFLD" id="SFLDS00029">
    <property type="entry name" value="Radical_SAM"/>
    <property type="match status" value="1"/>
</dbReference>